<proteinExistence type="predicted"/>
<dbReference type="PANTHER" id="PTHR43031">
    <property type="entry name" value="FAD-DEPENDENT OXIDOREDUCTASE"/>
    <property type="match status" value="1"/>
</dbReference>
<evidence type="ECO:0000313" key="4">
    <source>
        <dbReference type="Proteomes" id="UP001597108"/>
    </source>
</evidence>
<name>A0ABW3IST7_9RHOB</name>
<feature type="chain" id="PRO_5046911951" evidence="1">
    <location>
        <begin position="27"/>
        <end position="383"/>
    </location>
</feature>
<evidence type="ECO:0000313" key="3">
    <source>
        <dbReference type="EMBL" id="MFD0981114.1"/>
    </source>
</evidence>
<keyword evidence="4" id="KW-1185">Reference proteome</keyword>
<keyword evidence="1" id="KW-0732">Signal</keyword>
<dbReference type="PANTHER" id="PTHR43031:SF1">
    <property type="entry name" value="PYRIDINE NUCLEOTIDE-DISULPHIDE OXIDOREDUCTASE"/>
    <property type="match status" value="1"/>
</dbReference>
<evidence type="ECO:0000259" key="2">
    <source>
        <dbReference type="PROSITE" id="PS50206"/>
    </source>
</evidence>
<dbReference type="Proteomes" id="UP001597108">
    <property type="component" value="Unassembled WGS sequence"/>
</dbReference>
<dbReference type="InterPro" id="IPR050229">
    <property type="entry name" value="GlpE_sulfurtransferase"/>
</dbReference>
<reference evidence="4" key="1">
    <citation type="journal article" date="2019" name="Int. J. Syst. Evol. Microbiol.">
        <title>The Global Catalogue of Microorganisms (GCM) 10K type strain sequencing project: providing services to taxonomists for standard genome sequencing and annotation.</title>
        <authorList>
            <consortium name="The Broad Institute Genomics Platform"/>
            <consortium name="The Broad Institute Genome Sequencing Center for Infectious Disease"/>
            <person name="Wu L."/>
            <person name="Ma J."/>
        </authorList>
    </citation>
    <scope>NUCLEOTIDE SEQUENCE [LARGE SCALE GENOMIC DNA]</scope>
    <source>
        <strain evidence="4">CCUG 60524</strain>
    </source>
</reference>
<gene>
    <name evidence="3" type="ORF">ACFQ2S_15845</name>
</gene>
<sequence length="383" mass="41444">MSARTKLTRLAMAVAVAFAPVSIAWAEQAAPTAEDKAGWYHEEHVVDYDFIAPYAVLPQRDDVMIVDSRPERMFGPGHIPTSVLIPDSKFAEMTDMLPEAKDQMLIFYCGGYACKLSHKSAFKAEELGYTNVKVYAAGFPDWKEKGGSVSINTAYVQQLMAGEEPVLIVDSRPKGSKYDKGYIPGAISLPDSKFDAMSGLLPANKDTALVFYCGGYICKLSDNSAQAAMKMGYTKVFTYPAGYPEWKKLVGVVAMLVSPDTNAAASMATPDMPAPGEGVMGIEEFNKIVAERPADVLIVDVRDADEYAAGALADTINIPVGELEDKVFDLPDDKRIVFICTSGGRSGESYDLAKLLNPGLNVAFLDAVVKYNKDGTIEVTPHS</sequence>
<dbReference type="SUPFAM" id="SSF52821">
    <property type="entry name" value="Rhodanese/Cell cycle control phosphatase"/>
    <property type="match status" value="3"/>
</dbReference>
<dbReference type="SMART" id="SM00450">
    <property type="entry name" value="RHOD"/>
    <property type="match status" value="3"/>
</dbReference>
<dbReference type="CDD" id="cd00158">
    <property type="entry name" value="RHOD"/>
    <property type="match status" value="3"/>
</dbReference>
<dbReference type="Pfam" id="PF00581">
    <property type="entry name" value="Rhodanese"/>
    <property type="match status" value="3"/>
</dbReference>
<dbReference type="PROSITE" id="PS50206">
    <property type="entry name" value="RHODANESE_3"/>
    <property type="match status" value="3"/>
</dbReference>
<dbReference type="Gene3D" id="3.40.250.10">
    <property type="entry name" value="Rhodanese-like domain"/>
    <property type="match status" value="3"/>
</dbReference>
<dbReference type="InterPro" id="IPR001763">
    <property type="entry name" value="Rhodanese-like_dom"/>
</dbReference>
<feature type="domain" description="Rhodanese" evidence="2">
    <location>
        <begin position="292"/>
        <end position="380"/>
    </location>
</feature>
<comment type="caution">
    <text evidence="3">The sequence shown here is derived from an EMBL/GenBank/DDBJ whole genome shotgun (WGS) entry which is preliminary data.</text>
</comment>
<feature type="signal peptide" evidence="1">
    <location>
        <begin position="1"/>
        <end position="26"/>
    </location>
</feature>
<feature type="domain" description="Rhodanese" evidence="2">
    <location>
        <begin position="162"/>
        <end position="255"/>
    </location>
</feature>
<dbReference type="InterPro" id="IPR036873">
    <property type="entry name" value="Rhodanese-like_dom_sf"/>
</dbReference>
<dbReference type="RefSeq" id="WP_386075908.1">
    <property type="nucleotide sequence ID" value="NZ_JBHTJT010000032.1"/>
</dbReference>
<evidence type="ECO:0000256" key="1">
    <source>
        <dbReference type="SAM" id="SignalP"/>
    </source>
</evidence>
<protein>
    <submittedName>
        <fullName evidence="3">Rhodanese-like domain-containing protein</fullName>
    </submittedName>
</protein>
<dbReference type="EMBL" id="JBHTJT010000032">
    <property type="protein sequence ID" value="MFD0981114.1"/>
    <property type="molecule type" value="Genomic_DNA"/>
</dbReference>
<feature type="domain" description="Rhodanese" evidence="2">
    <location>
        <begin position="59"/>
        <end position="151"/>
    </location>
</feature>
<accession>A0ABW3IST7</accession>
<organism evidence="3 4">
    <name type="scientific">Tropicimonas aquimaris</name>
    <dbReference type="NCBI Taxonomy" id="914152"/>
    <lineage>
        <taxon>Bacteria</taxon>
        <taxon>Pseudomonadati</taxon>
        <taxon>Pseudomonadota</taxon>
        <taxon>Alphaproteobacteria</taxon>
        <taxon>Rhodobacterales</taxon>
        <taxon>Roseobacteraceae</taxon>
        <taxon>Tropicimonas</taxon>
    </lineage>
</organism>